<dbReference type="InterPro" id="IPR005064">
    <property type="entry name" value="BUG"/>
</dbReference>
<evidence type="ECO:0000313" key="3">
    <source>
        <dbReference type="Proteomes" id="UP000324065"/>
    </source>
</evidence>
<evidence type="ECO:0000313" key="2">
    <source>
        <dbReference type="EMBL" id="KAA5604304.1"/>
    </source>
</evidence>
<evidence type="ECO:0000256" key="1">
    <source>
        <dbReference type="ARBA" id="ARBA00006987"/>
    </source>
</evidence>
<sequence length="340" mass="35212">MGEGRAGMSAGERERRWARWGARLAACVAVLTAVVSGGIGTAHAEWPERPVTLIVPSGAGGGTDQTGRLLAAALEERFGQPFTVVNQGQGGGVVGIRAIRDAPPDGYTLGILYNFAHYKALGQADFEPADFTPIAQYNFDPAAVQVRADAPWPDLPAALEALRADPETYPVACAGGCGGSWPMAIASLFATEGVDLARVRMIPSQGAAASLQDLVAGGVAVVPCSLPEARGLLQAGMVRALAVFGEERQPAFPDVPTVAETMGEARALGAWRGVVGPAGLPEKVAGRLETAMDAIVHDPAFREAMAAGGFGLAWRDATAFEAFMAAEAEAVRTLIPRLGL</sequence>
<dbReference type="Pfam" id="PF03401">
    <property type="entry name" value="TctC"/>
    <property type="match status" value="1"/>
</dbReference>
<dbReference type="PANTHER" id="PTHR42928">
    <property type="entry name" value="TRICARBOXYLATE-BINDING PROTEIN"/>
    <property type="match status" value="1"/>
</dbReference>
<dbReference type="EMBL" id="VWPJ01000019">
    <property type="protein sequence ID" value="KAA5604304.1"/>
    <property type="molecule type" value="Genomic_DNA"/>
</dbReference>
<dbReference type="Proteomes" id="UP000324065">
    <property type="component" value="Unassembled WGS sequence"/>
</dbReference>
<dbReference type="CDD" id="cd07012">
    <property type="entry name" value="PBP2_Bug_TTT"/>
    <property type="match status" value="1"/>
</dbReference>
<dbReference type="OrthoDB" id="7250553at2"/>
<comment type="caution">
    <text evidence="2">The sequence shown here is derived from an EMBL/GenBank/DDBJ whole genome shotgun (WGS) entry which is preliminary data.</text>
</comment>
<dbReference type="PIRSF" id="PIRSF017082">
    <property type="entry name" value="YflP"/>
    <property type="match status" value="1"/>
</dbReference>
<name>A0A5M6I7Q2_9PROT</name>
<organism evidence="2 3">
    <name type="scientific">Roseospira marina</name>
    <dbReference type="NCBI Taxonomy" id="140057"/>
    <lineage>
        <taxon>Bacteria</taxon>
        <taxon>Pseudomonadati</taxon>
        <taxon>Pseudomonadota</taxon>
        <taxon>Alphaproteobacteria</taxon>
        <taxon>Rhodospirillales</taxon>
        <taxon>Rhodospirillaceae</taxon>
        <taxon>Roseospira</taxon>
    </lineage>
</organism>
<dbReference type="InterPro" id="IPR042100">
    <property type="entry name" value="Bug_dom1"/>
</dbReference>
<dbReference type="Gene3D" id="3.40.190.150">
    <property type="entry name" value="Bordetella uptake gene, domain 1"/>
    <property type="match status" value="1"/>
</dbReference>
<proteinExistence type="inferred from homology"/>
<gene>
    <name evidence="2" type="ORF">F1188_16560</name>
</gene>
<keyword evidence="3" id="KW-1185">Reference proteome</keyword>
<dbReference type="Gene3D" id="3.40.190.10">
    <property type="entry name" value="Periplasmic binding protein-like II"/>
    <property type="match status" value="1"/>
</dbReference>
<reference evidence="2 3" key="1">
    <citation type="submission" date="2019-09" db="EMBL/GenBank/DDBJ databases">
        <title>Genome sequence of Roseospira marina, one of the more divergent members of the non-sulfur purple photosynthetic bacterial family, the Rhodospirillaceae.</title>
        <authorList>
            <person name="Meyer T."/>
            <person name="Kyndt J."/>
        </authorList>
    </citation>
    <scope>NUCLEOTIDE SEQUENCE [LARGE SCALE GENOMIC DNA]</scope>
    <source>
        <strain evidence="2 3">DSM 15113</strain>
    </source>
</reference>
<dbReference type="AlphaFoldDB" id="A0A5M6I7Q2"/>
<comment type="similarity">
    <text evidence="1">Belongs to the UPF0065 (bug) family.</text>
</comment>
<dbReference type="SUPFAM" id="SSF53850">
    <property type="entry name" value="Periplasmic binding protein-like II"/>
    <property type="match status" value="1"/>
</dbReference>
<accession>A0A5M6I7Q2</accession>
<protein>
    <submittedName>
        <fullName evidence="2">Tripartite tricarboxylate transporter substrate binding protein</fullName>
    </submittedName>
</protein>
<dbReference type="PANTHER" id="PTHR42928:SF5">
    <property type="entry name" value="BLR1237 PROTEIN"/>
    <property type="match status" value="1"/>
</dbReference>